<dbReference type="AlphaFoldDB" id="A0A4Y2W1T7"/>
<sequence>MKSRKKFKINRIRIEATDVLAKSIFSCRSRTGLVVSTFVYKSVGREFYPGLCSYSVFAIICNEFARQACGKLAASSFHGDFEAFVNLLQACTLVMTNLWQACCKLKLLSGMERTCSKLATSLSYKLIANYSKNRVRTQPGIELATFRLVDRRRYHSTSSATIGVLEI</sequence>
<comment type="caution">
    <text evidence="1">The sequence shown here is derived from an EMBL/GenBank/DDBJ whole genome shotgun (WGS) entry which is preliminary data.</text>
</comment>
<dbReference type="Proteomes" id="UP000499080">
    <property type="component" value="Unassembled WGS sequence"/>
</dbReference>
<accession>A0A4Y2W1T7</accession>
<dbReference type="EMBL" id="BGPR01054041">
    <property type="protein sequence ID" value="GBO30831.1"/>
    <property type="molecule type" value="Genomic_DNA"/>
</dbReference>
<evidence type="ECO:0000313" key="1">
    <source>
        <dbReference type="EMBL" id="GBO30831.1"/>
    </source>
</evidence>
<organism evidence="1 2">
    <name type="scientific">Araneus ventricosus</name>
    <name type="common">Orbweaver spider</name>
    <name type="synonym">Epeira ventricosa</name>
    <dbReference type="NCBI Taxonomy" id="182803"/>
    <lineage>
        <taxon>Eukaryota</taxon>
        <taxon>Metazoa</taxon>
        <taxon>Ecdysozoa</taxon>
        <taxon>Arthropoda</taxon>
        <taxon>Chelicerata</taxon>
        <taxon>Arachnida</taxon>
        <taxon>Araneae</taxon>
        <taxon>Araneomorphae</taxon>
        <taxon>Entelegynae</taxon>
        <taxon>Araneoidea</taxon>
        <taxon>Araneidae</taxon>
        <taxon>Araneus</taxon>
    </lineage>
</organism>
<protein>
    <submittedName>
        <fullName evidence="1">Uncharacterized protein</fullName>
    </submittedName>
</protein>
<keyword evidence="2" id="KW-1185">Reference proteome</keyword>
<evidence type="ECO:0000313" key="2">
    <source>
        <dbReference type="Proteomes" id="UP000499080"/>
    </source>
</evidence>
<gene>
    <name evidence="1" type="ORF">AVEN_112199_1</name>
</gene>
<reference evidence="1 2" key="1">
    <citation type="journal article" date="2019" name="Sci. Rep.">
        <title>Orb-weaving spider Araneus ventricosus genome elucidates the spidroin gene catalogue.</title>
        <authorList>
            <person name="Kono N."/>
            <person name="Nakamura H."/>
            <person name="Ohtoshi R."/>
            <person name="Moran D.A.P."/>
            <person name="Shinohara A."/>
            <person name="Yoshida Y."/>
            <person name="Fujiwara M."/>
            <person name="Mori M."/>
            <person name="Tomita M."/>
            <person name="Arakawa K."/>
        </authorList>
    </citation>
    <scope>NUCLEOTIDE SEQUENCE [LARGE SCALE GENOMIC DNA]</scope>
</reference>
<name>A0A4Y2W1T7_ARAVE</name>
<proteinExistence type="predicted"/>